<reference evidence="2" key="1">
    <citation type="journal article" date="2008" name="Nat. Genet.">
        <title>The Pristionchus pacificus genome provides a unique perspective on nematode lifestyle and parasitism.</title>
        <authorList>
            <person name="Dieterich C."/>
            <person name="Clifton S.W."/>
            <person name="Schuster L.N."/>
            <person name="Chinwalla A."/>
            <person name="Delehaunty K."/>
            <person name="Dinkelacker I."/>
            <person name="Fulton L."/>
            <person name="Fulton R."/>
            <person name="Godfrey J."/>
            <person name="Minx P."/>
            <person name="Mitreva M."/>
            <person name="Roeseler W."/>
            <person name="Tian H."/>
            <person name="Witte H."/>
            <person name="Yang S.P."/>
            <person name="Wilson R.K."/>
            <person name="Sommer R.J."/>
        </authorList>
    </citation>
    <scope>NUCLEOTIDE SEQUENCE [LARGE SCALE GENOMIC DNA]</scope>
    <source>
        <strain evidence="2">PS312</strain>
    </source>
</reference>
<accession>A0A454Y678</accession>
<organism evidence="1 2">
    <name type="scientific">Pristionchus pacificus</name>
    <name type="common">Parasitic nematode worm</name>
    <dbReference type="NCBI Taxonomy" id="54126"/>
    <lineage>
        <taxon>Eukaryota</taxon>
        <taxon>Metazoa</taxon>
        <taxon>Ecdysozoa</taxon>
        <taxon>Nematoda</taxon>
        <taxon>Chromadorea</taxon>
        <taxon>Rhabditida</taxon>
        <taxon>Rhabditina</taxon>
        <taxon>Diplogasteromorpha</taxon>
        <taxon>Diplogasteroidea</taxon>
        <taxon>Neodiplogasteridae</taxon>
        <taxon>Pristionchus</taxon>
    </lineage>
</organism>
<proteinExistence type="predicted"/>
<protein>
    <submittedName>
        <fullName evidence="1">Uncharacterized protein</fullName>
    </submittedName>
</protein>
<dbReference type="Proteomes" id="UP000005239">
    <property type="component" value="Unassembled WGS sequence"/>
</dbReference>
<dbReference type="AlphaFoldDB" id="A0A454Y678"/>
<gene>
    <name evidence="1" type="primary">WBGene00278181</name>
</gene>
<evidence type="ECO:0000313" key="2">
    <source>
        <dbReference type="Proteomes" id="UP000005239"/>
    </source>
</evidence>
<accession>A0A8R1UVM1</accession>
<evidence type="ECO:0000313" key="1">
    <source>
        <dbReference type="EnsemblMetazoa" id="PPA39812.1"/>
    </source>
</evidence>
<dbReference type="EnsemblMetazoa" id="PPA39812.1">
    <property type="protein sequence ID" value="PPA39812.1"/>
    <property type="gene ID" value="WBGene00278181"/>
</dbReference>
<name>A0A454Y678_PRIPA</name>
<sequence>MKSSSTSRFSVLSLPKNNGEVKNEHLCKNMQAIKSLMENPQMVAYLHDELPEKYQAIIEMMEKAKK</sequence>
<reference evidence="1" key="2">
    <citation type="submission" date="2022-06" db="UniProtKB">
        <authorList>
            <consortium name="EnsemblMetazoa"/>
        </authorList>
    </citation>
    <scope>IDENTIFICATION</scope>
    <source>
        <strain evidence="1">PS312</strain>
    </source>
</reference>
<keyword evidence="2" id="KW-1185">Reference proteome</keyword>